<evidence type="ECO:0000313" key="2">
    <source>
        <dbReference type="Proteomes" id="UP000054776"/>
    </source>
</evidence>
<dbReference type="Proteomes" id="UP000054776">
    <property type="component" value="Unassembled WGS sequence"/>
</dbReference>
<name>A0A0V1B721_TRISP</name>
<accession>A0A0V1B721</accession>
<keyword evidence="2" id="KW-1185">Reference proteome</keyword>
<evidence type="ECO:0000313" key="1">
    <source>
        <dbReference type="EMBL" id="KRY32789.1"/>
    </source>
</evidence>
<sequence length="127" mass="14836">MPLLSPILFLYVTYLKRKSVKKQNYNMHEIFENYLNRQIYHAVDENMNVFRIASIQALNHHSGHNPEQHVFQISLILVHHIFSIKIGQLHIQNAISHSCIMTVVIQSTSLNRYLFCDSPISITAKDY</sequence>
<reference evidence="1 2" key="1">
    <citation type="submission" date="2015-01" db="EMBL/GenBank/DDBJ databases">
        <title>Evolution of Trichinella species and genotypes.</title>
        <authorList>
            <person name="Korhonen P.K."/>
            <person name="Edoardo P."/>
            <person name="Giuseppe L.R."/>
            <person name="Gasser R.B."/>
        </authorList>
    </citation>
    <scope>NUCLEOTIDE SEQUENCE [LARGE SCALE GENOMIC DNA]</scope>
    <source>
        <strain evidence="1">ISS3</strain>
    </source>
</reference>
<proteinExistence type="predicted"/>
<organism evidence="1 2">
    <name type="scientific">Trichinella spiralis</name>
    <name type="common">Trichina worm</name>
    <dbReference type="NCBI Taxonomy" id="6334"/>
    <lineage>
        <taxon>Eukaryota</taxon>
        <taxon>Metazoa</taxon>
        <taxon>Ecdysozoa</taxon>
        <taxon>Nematoda</taxon>
        <taxon>Enoplea</taxon>
        <taxon>Dorylaimia</taxon>
        <taxon>Trichinellida</taxon>
        <taxon>Trichinellidae</taxon>
        <taxon>Trichinella</taxon>
    </lineage>
</organism>
<comment type="caution">
    <text evidence="1">The sequence shown here is derived from an EMBL/GenBank/DDBJ whole genome shotgun (WGS) entry which is preliminary data.</text>
</comment>
<dbReference type="AlphaFoldDB" id="A0A0V1B721"/>
<dbReference type="InParanoid" id="A0A0V1B721"/>
<dbReference type="EMBL" id="JYDH01000092">
    <property type="protein sequence ID" value="KRY32789.1"/>
    <property type="molecule type" value="Genomic_DNA"/>
</dbReference>
<gene>
    <name evidence="1" type="ORF">T01_2794</name>
</gene>
<protein>
    <submittedName>
        <fullName evidence="1">Uncharacterized protein</fullName>
    </submittedName>
</protein>